<dbReference type="SUPFAM" id="SSF50044">
    <property type="entry name" value="SH3-domain"/>
    <property type="match status" value="1"/>
</dbReference>
<dbReference type="FunFam" id="2.30.30.40:FF:000035">
    <property type="entry name" value="SH3 domain containing protein"/>
    <property type="match status" value="1"/>
</dbReference>
<feature type="region of interest" description="Disordered" evidence="3">
    <location>
        <begin position="1091"/>
        <end position="1117"/>
    </location>
</feature>
<dbReference type="RefSeq" id="XP_016213737.1">
    <property type="nucleotide sequence ID" value="XM_016358636.1"/>
</dbReference>
<organism evidence="5 6">
    <name type="scientific">Verruconis gallopava</name>
    <dbReference type="NCBI Taxonomy" id="253628"/>
    <lineage>
        <taxon>Eukaryota</taxon>
        <taxon>Fungi</taxon>
        <taxon>Dikarya</taxon>
        <taxon>Ascomycota</taxon>
        <taxon>Pezizomycotina</taxon>
        <taxon>Dothideomycetes</taxon>
        <taxon>Pleosporomycetidae</taxon>
        <taxon>Venturiales</taxon>
        <taxon>Sympoventuriaceae</taxon>
        <taxon>Verruconis</taxon>
    </lineage>
</organism>
<feature type="region of interest" description="Disordered" evidence="3">
    <location>
        <begin position="495"/>
        <end position="1022"/>
    </location>
</feature>
<dbReference type="GO" id="GO:0015630">
    <property type="term" value="C:microtubule cytoskeleton"/>
    <property type="evidence" value="ECO:0007669"/>
    <property type="project" value="TreeGrafter"/>
</dbReference>
<dbReference type="InterPro" id="IPR053039">
    <property type="entry name" value="Polarity_Bud-Selection_Reg"/>
</dbReference>
<dbReference type="InterPro" id="IPR036028">
    <property type="entry name" value="SH3-like_dom_sf"/>
</dbReference>
<feature type="compositionally biased region" description="Polar residues" evidence="3">
    <location>
        <begin position="548"/>
        <end position="567"/>
    </location>
</feature>
<protein>
    <recommendedName>
        <fullName evidence="4">SH3 domain-containing protein</fullName>
    </recommendedName>
</protein>
<dbReference type="AlphaFoldDB" id="A0A0D2AAR2"/>
<feature type="compositionally biased region" description="Acidic residues" evidence="3">
    <location>
        <begin position="107"/>
        <end position="119"/>
    </location>
</feature>
<feature type="compositionally biased region" description="Basic and acidic residues" evidence="3">
    <location>
        <begin position="41"/>
        <end position="54"/>
    </location>
</feature>
<dbReference type="GO" id="GO:0008104">
    <property type="term" value="P:intracellular protein localization"/>
    <property type="evidence" value="ECO:0007669"/>
    <property type="project" value="TreeGrafter"/>
</dbReference>
<feature type="compositionally biased region" description="Basic residues" evidence="3">
    <location>
        <begin position="508"/>
        <end position="519"/>
    </location>
</feature>
<evidence type="ECO:0000256" key="1">
    <source>
        <dbReference type="ARBA" id="ARBA00022443"/>
    </source>
</evidence>
<dbReference type="SMART" id="SM00326">
    <property type="entry name" value="SH3"/>
    <property type="match status" value="1"/>
</dbReference>
<evidence type="ECO:0000313" key="5">
    <source>
        <dbReference type="EMBL" id="KIW03868.1"/>
    </source>
</evidence>
<accession>A0A0D2AAR2</accession>
<feature type="domain" description="SH3" evidence="4">
    <location>
        <begin position="420"/>
        <end position="481"/>
    </location>
</feature>
<feature type="compositionally biased region" description="Low complexity" evidence="3">
    <location>
        <begin position="826"/>
        <end position="837"/>
    </location>
</feature>
<dbReference type="GeneID" id="27313138"/>
<evidence type="ECO:0000313" key="6">
    <source>
        <dbReference type="Proteomes" id="UP000053259"/>
    </source>
</evidence>
<dbReference type="PANTHER" id="PTHR47775:SF1">
    <property type="entry name" value="BUD SITE SELECTION PROTEIN 14"/>
    <property type="match status" value="1"/>
</dbReference>
<dbReference type="GO" id="GO:0030950">
    <property type="term" value="P:establishment or maintenance of actin cytoskeleton polarity"/>
    <property type="evidence" value="ECO:0007669"/>
    <property type="project" value="TreeGrafter"/>
</dbReference>
<evidence type="ECO:0000256" key="2">
    <source>
        <dbReference type="PROSITE-ProRule" id="PRU00192"/>
    </source>
</evidence>
<dbReference type="OrthoDB" id="196165at2759"/>
<feature type="region of interest" description="Disordered" evidence="3">
    <location>
        <begin position="1"/>
        <end position="136"/>
    </location>
</feature>
<feature type="compositionally biased region" description="Polar residues" evidence="3">
    <location>
        <begin position="13"/>
        <end position="23"/>
    </location>
</feature>
<feature type="compositionally biased region" description="Polar residues" evidence="3">
    <location>
        <begin position="624"/>
        <end position="640"/>
    </location>
</feature>
<name>A0A0D2AAR2_9PEZI</name>
<feature type="compositionally biased region" description="Polar residues" evidence="3">
    <location>
        <begin position="1102"/>
        <end position="1117"/>
    </location>
</feature>
<dbReference type="HOGENOM" id="CLU_010627_0_0_1"/>
<dbReference type="PROSITE" id="PS50002">
    <property type="entry name" value="SH3"/>
    <property type="match status" value="1"/>
</dbReference>
<keyword evidence="1 2" id="KW-0728">SH3 domain</keyword>
<feature type="compositionally biased region" description="Low complexity" evidence="3">
    <location>
        <begin position="765"/>
        <end position="777"/>
    </location>
</feature>
<feature type="region of interest" description="Disordered" evidence="3">
    <location>
        <begin position="212"/>
        <end position="235"/>
    </location>
</feature>
<feature type="compositionally biased region" description="Polar residues" evidence="3">
    <location>
        <begin position="778"/>
        <end position="819"/>
    </location>
</feature>
<dbReference type="Proteomes" id="UP000053259">
    <property type="component" value="Unassembled WGS sequence"/>
</dbReference>
<feature type="compositionally biased region" description="Polar residues" evidence="3">
    <location>
        <begin position="951"/>
        <end position="975"/>
    </location>
</feature>
<dbReference type="Gene3D" id="2.30.30.40">
    <property type="entry name" value="SH3 Domains"/>
    <property type="match status" value="1"/>
</dbReference>
<keyword evidence="6" id="KW-1185">Reference proteome</keyword>
<dbReference type="VEuPathDB" id="FungiDB:PV09_05165"/>
<dbReference type="Pfam" id="PF00018">
    <property type="entry name" value="SH3_1"/>
    <property type="match status" value="1"/>
</dbReference>
<reference evidence="5 6" key="1">
    <citation type="submission" date="2015-01" db="EMBL/GenBank/DDBJ databases">
        <title>The Genome Sequence of Ochroconis gallopava CBS43764.</title>
        <authorList>
            <consortium name="The Broad Institute Genomics Platform"/>
            <person name="Cuomo C."/>
            <person name="de Hoog S."/>
            <person name="Gorbushina A."/>
            <person name="Stielow B."/>
            <person name="Teixiera M."/>
            <person name="Abouelleil A."/>
            <person name="Chapman S.B."/>
            <person name="Priest M."/>
            <person name="Young S.K."/>
            <person name="Wortman J."/>
            <person name="Nusbaum C."/>
            <person name="Birren B."/>
        </authorList>
    </citation>
    <scope>NUCLEOTIDE SEQUENCE [LARGE SCALE GENOMIC DNA]</scope>
    <source>
        <strain evidence="5 6">CBS 43764</strain>
    </source>
</reference>
<dbReference type="EMBL" id="KN847543">
    <property type="protein sequence ID" value="KIW03868.1"/>
    <property type="molecule type" value="Genomic_DNA"/>
</dbReference>
<feature type="compositionally biased region" description="Low complexity" evidence="3">
    <location>
        <begin position="996"/>
        <end position="1022"/>
    </location>
</feature>
<feature type="compositionally biased region" description="Acidic residues" evidence="3">
    <location>
        <begin position="379"/>
        <end position="390"/>
    </location>
</feature>
<dbReference type="InterPro" id="IPR001452">
    <property type="entry name" value="SH3_domain"/>
</dbReference>
<evidence type="ECO:0000256" key="3">
    <source>
        <dbReference type="SAM" id="MobiDB-lite"/>
    </source>
</evidence>
<sequence length="1117" mass="121808">MTRPGIVRADTIDLQSQNAPSAQDHTRKQHSAASTAPHQAAELRHVQEERHSEEDTLPNAWQSANGLSDEPPDDDGDDDDDDDDVMRDDQRAAQQDAAQRNGQSEGTDAEGDADMDDDLMDKISSSPSISDGGYSHFTTPTKSAPYLWPQRSSSLCAATPSLSTSVYRDNQCTKSPIENNLNPSSPCISPAAQVSTLRPASPFPFCSAFSKSRSRRPCTPSCEETELESEQSSSPFIESPAHFPLHYDTISKKVQLQGHHHNQEVAEAETVHVEQGTVWTVGNHGKSGEETGHGIKIGAVVPLKDEECELQAQNFFQQPLLEKSASDIELETQLLPIDDPLLDDDILIEPQKCNATHFDVKHDDEDDWETESDTQCSDDSFDSETYDSDDDETCDCKLPADDRFIEFGWSGKCLREIEDIDFEFVYALHTFVATVEGQANAQKGDTMVLLDDSNSYWWLVRVVKDSTIGYLPAEHIETPTERLARLNKHRNVDLSQTMLGDATEKTKNPLKKAMRRRNAKTVQFTTPTYIEPSEYEYTTDDDTDDDMSLTNGSSGGQVEQSKEQTASDSKKDEIATVAPLKVKDKKRDGSPEKKAIADDEEGDRRKKIDESRTSDEQFDREYNATAQKQSRNGTPRNTDSFFRDESIETRKITLTPNILRDDSSSITSQGKNSLDRGPSLELLEKDPKPGKGGKKEKKSGMLSGLFKRKEKKGKADDVSSTKSKLSGEILRESPSSEEASPIERPGTADGALLSRSASKGKLQKTPPSGSPPGTLSPDANSAQKKPSAESMSATSSTQSTPRSGSPTNHDSSLQKSSSLRARAQESISSRLRASSTSEGTKPTKVTRAKTREALDVDSSPDEETNDPFADSEMVSQADDRLAVPPGPGKLGAMSSTERLSESPVHITSADAMPENEPPALVGDTSSSSSDELTSLRSSPSPPMTSDRHLSPQASLDSMTSPPQPASITFAKQVTSPPARQPPQQPAEAKDAAQRGSSPTRNNSTSTTNSTLSPSTSSSTPTWSDAHLRAYMDSTDDIKDLLVVVHDTSGVVPVGPDHPLMSNLFVEERGKVKELETALDKMLNQWLAKKRSMSPNGLARKGSTPTQGSRLVIQQTNS</sequence>
<dbReference type="STRING" id="253628.A0A0D2AAR2"/>
<dbReference type="GO" id="GO:0051286">
    <property type="term" value="C:cell tip"/>
    <property type="evidence" value="ECO:0007669"/>
    <property type="project" value="TreeGrafter"/>
</dbReference>
<feature type="compositionally biased region" description="Acidic residues" evidence="3">
    <location>
        <begin position="533"/>
        <end position="547"/>
    </location>
</feature>
<feature type="compositionally biased region" description="Basic and acidic residues" evidence="3">
    <location>
        <begin position="641"/>
        <end position="651"/>
    </location>
</feature>
<dbReference type="PANTHER" id="PTHR47775">
    <property type="entry name" value="BUD SITE SELECTION PROTEIN 14"/>
    <property type="match status" value="1"/>
</dbReference>
<feature type="compositionally biased region" description="Low complexity" evidence="3">
    <location>
        <begin position="923"/>
        <end position="938"/>
    </location>
</feature>
<feature type="compositionally biased region" description="Basic and acidic residues" evidence="3">
    <location>
        <begin position="581"/>
        <end position="622"/>
    </location>
</feature>
<proteinExistence type="predicted"/>
<evidence type="ECO:0000259" key="4">
    <source>
        <dbReference type="PROSITE" id="PS50002"/>
    </source>
</evidence>
<dbReference type="InParanoid" id="A0A0D2AAR2"/>
<gene>
    <name evidence="5" type="ORF">PV09_05165</name>
</gene>
<feature type="compositionally biased region" description="Acidic residues" evidence="3">
    <location>
        <begin position="70"/>
        <end position="86"/>
    </location>
</feature>
<feature type="region of interest" description="Disordered" evidence="3">
    <location>
        <begin position="362"/>
        <end position="390"/>
    </location>
</feature>
<feature type="compositionally biased region" description="Low complexity" evidence="3">
    <location>
        <begin position="732"/>
        <end position="745"/>
    </location>
</feature>